<name>A0AA39YD59_9PEZI</name>
<gene>
    <name evidence="2" type="ORF">B0T16DRAFT_136158</name>
</gene>
<feature type="compositionally biased region" description="Gly residues" evidence="1">
    <location>
        <begin position="1"/>
        <end position="11"/>
    </location>
</feature>
<dbReference type="Proteomes" id="UP001174936">
    <property type="component" value="Unassembled WGS sequence"/>
</dbReference>
<organism evidence="2 3">
    <name type="scientific">Cercophora newfieldiana</name>
    <dbReference type="NCBI Taxonomy" id="92897"/>
    <lineage>
        <taxon>Eukaryota</taxon>
        <taxon>Fungi</taxon>
        <taxon>Dikarya</taxon>
        <taxon>Ascomycota</taxon>
        <taxon>Pezizomycotina</taxon>
        <taxon>Sordariomycetes</taxon>
        <taxon>Sordariomycetidae</taxon>
        <taxon>Sordariales</taxon>
        <taxon>Lasiosphaeriaceae</taxon>
        <taxon>Cercophora</taxon>
    </lineage>
</organism>
<evidence type="ECO:0000313" key="2">
    <source>
        <dbReference type="EMBL" id="KAK0649705.1"/>
    </source>
</evidence>
<dbReference type="EMBL" id="JAULSV010000003">
    <property type="protein sequence ID" value="KAK0649705.1"/>
    <property type="molecule type" value="Genomic_DNA"/>
</dbReference>
<accession>A0AA39YD59</accession>
<evidence type="ECO:0000313" key="3">
    <source>
        <dbReference type="Proteomes" id="UP001174936"/>
    </source>
</evidence>
<protein>
    <submittedName>
        <fullName evidence="2">Uncharacterized protein</fullName>
    </submittedName>
</protein>
<evidence type="ECO:0000256" key="1">
    <source>
        <dbReference type="SAM" id="MobiDB-lite"/>
    </source>
</evidence>
<sequence length="65" mass="6827">MECFGLGGGMNGSHKAPGGLGQNPRPGMDCRRSDCAAGFRRSHVHVDSELPNLTSGAQRLAIFEA</sequence>
<keyword evidence="3" id="KW-1185">Reference proteome</keyword>
<feature type="region of interest" description="Disordered" evidence="1">
    <location>
        <begin position="1"/>
        <end position="27"/>
    </location>
</feature>
<reference evidence="2" key="1">
    <citation type="submission" date="2023-06" db="EMBL/GenBank/DDBJ databases">
        <title>Genome-scale phylogeny and comparative genomics of the fungal order Sordariales.</title>
        <authorList>
            <consortium name="Lawrence Berkeley National Laboratory"/>
            <person name="Hensen N."/>
            <person name="Bonometti L."/>
            <person name="Westerberg I."/>
            <person name="Brannstrom I.O."/>
            <person name="Guillou S."/>
            <person name="Cros-Aarteil S."/>
            <person name="Calhoun S."/>
            <person name="Haridas S."/>
            <person name="Kuo A."/>
            <person name="Mondo S."/>
            <person name="Pangilinan J."/>
            <person name="Riley R."/>
            <person name="Labutti K."/>
            <person name="Andreopoulos B."/>
            <person name="Lipzen A."/>
            <person name="Chen C."/>
            <person name="Yanf M."/>
            <person name="Daum C."/>
            <person name="Ng V."/>
            <person name="Clum A."/>
            <person name="Steindorff A."/>
            <person name="Ohm R."/>
            <person name="Martin F."/>
            <person name="Silar P."/>
            <person name="Natvig D."/>
            <person name="Lalanne C."/>
            <person name="Gautier V."/>
            <person name="Ament-Velasquez S.L."/>
            <person name="Kruys A."/>
            <person name="Hutchinson M.I."/>
            <person name="Powell A.J."/>
            <person name="Barry K."/>
            <person name="Miller A.N."/>
            <person name="Grigoriev I.V."/>
            <person name="Debuchy R."/>
            <person name="Gladieux P."/>
            <person name="Thoren M.H."/>
            <person name="Johannesson H."/>
        </authorList>
    </citation>
    <scope>NUCLEOTIDE SEQUENCE</scope>
    <source>
        <strain evidence="2">SMH2532-1</strain>
    </source>
</reference>
<proteinExistence type="predicted"/>
<comment type="caution">
    <text evidence="2">The sequence shown here is derived from an EMBL/GenBank/DDBJ whole genome shotgun (WGS) entry which is preliminary data.</text>
</comment>
<dbReference type="AlphaFoldDB" id="A0AA39YD59"/>